<feature type="region of interest" description="Disordered" evidence="1">
    <location>
        <begin position="28"/>
        <end position="56"/>
    </location>
</feature>
<sequence>MDWTLLVGLLALFTLIIGIVLAMTSKRKTEERMADPNAPKSTLASDKSSTGKPADV</sequence>
<protein>
    <submittedName>
        <fullName evidence="3">Uncharacterized protein</fullName>
    </submittedName>
</protein>
<evidence type="ECO:0000313" key="4">
    <source>
        <dbReference type="Proteomes" id="UP000635142"/>
    </source>
</evidence>
<feature type="transmembrane region" description="Helical" evidence="2">
    <location>
        <begin position="6"/>
        <end position="24"/>
    </location>
</feature>
<name>A0A927D4J2_9RHOB</name>
<dbReference type="EMBL" id="JACTAG010000001">
    <property type="protein sequence ID" value="MBD3663734.1"/>
    <property type="molecule type" value="Genomic_DNA"/>
</dbReference>
<gene>
    <name evidence="3" type="ORF">H9Q16_07355</name>
</gene>
<feature type="compositionally biased region" description="Polar residues" evidence="1">
    <location>
        <begin position="39"/>
        <end position="56"/>
    </location>
</feature>
<evidence type="ECO:0000313" key="3">
    <source>
        <dbReference type="EMBL" id="MBD3663734.1"/>
    </source>
</evidence>
<keyword evidence="4" id="KW-1185">Reference proteome</keyword>
<dbReference type="Proteomes" id="UP000635142">
    <property type="component" value="Unassembled WGS sequence"/>
</dbReference>
<reference evidence="3" key="1">
    <citation type="submission" date="2020-08" db="EMBL/GenBank/DDBJ databases">
        <title>Sulfitobacter aestuariivivens sp. nov., isolated from a tidal flat.</title>
        <authorList>
            <person name="Park S."/>
            <person name="Yoon J.-H."/>
        </authorList>
    </citation>
    <scope>NUCLEOTIDE SEQUENCE</scope>
    <source>
        <strain evidence="3">TSTF-M16</strain>
    </source>
</reference>
<keyword evidence="2" id="KW-0472">Membrane</keyword>
<dbReference type="RefSeq" id="WP_191074671.1">
    <property type="nucleotide sequence ID" value="NZ_JACTAG010000001.1"/>
</dbReference>
<evidence type="ECO:0000256" key="2">
    <source>
        <dbReference type="SAM" id="Phobius"/>
    </source>
</evidence>
<keyword evidence="2" id="KW-0812">Transmembrane</keyword>
<accession>A0A927D4J2</accession>
<proteinExistence type="predicted"/>
<keyword evidence="2" id="KW-1133">Transmembrane helix</keyword>
<comment type="caution">
    <text evidence="3">The sequence shown here is derived from an EMBL/GenBank/DDBJ whole genome shotgun (WGS) entry which is preliminary data.</text>
</comment>
<organism evidence="3 4">
    <name type="scientific">Sulfitobacter aestuariivivens</name>
    <dbReference type="NCBI Taxonomy" id="2766981"/>
    <lineage>
        <taxon>Bacteria</taxon>
        <taxon>Pseudomonadati</taxon>
        <taxon>Pseudomonadota</taxon>
        <taxon>Alphaproteobacteria</taxon>
        <taxon>Rhodobacterales</taxon>
        <taxon>Roseobacteraceae</taxon>
        <taxon>Sulfitobacter</taxon>
    </lineage>
</organism>
<evidence type="ECO:0000256" key="1">
    <source>
        <dbReference type="SAM" id="MobiDB-lite"/>
    </source>
</evidence>
<dbReference type="AlphaFoldDB" id="A0A927D4J2"/>